<dbReference type="Pfam" id="PF00497">
    <property type="entry name" value="SBP_bac_3"/>
    <property type="match status" value="1"/>
</dbReference>
<comment type="similarity">
    <text evidence="1 4">Belongs to the bacterial solute-binding protein 3 family.</text>
</comment>
<organism evidence="7 8">
    <name type="scientific">Shinella pollutisoli</name>
    <dbReference type="NCBI Taxonomy" id="2250594"/>
    <lineage>
        <taxon>Bacteria</taxon>
        <taxon>Pseudomonadati</taxon>
        <taxon>Pseudomonadota</taxon>
        <taxon>Alphaproteobacteria</taxon>
        <taxon>Hyphomicrobiales</taxon>
        <taxon>Rhizobiaceae</taxon>
        <taxon>Shinella</taxon>
    </lineage>
</organism>
<accession>A0ABV7DF72</accession>
<feature type="domain" description="Solute-binding protein family 3/N-terminal" evidence="6">
    <location>
        <begin position="35"/>
        <end position="264"/>
    </location>
</feature>
<dbReference type="Proteomes" id="UP001595377">
    <property type="component" value="Unassembled WGS sequence"/>
</dbReference>
<dbReference type="SMART" id="SM00062">
    <property type="entry name" value="PBPb"/>
    <property type="match status" value="1"/>
</dbReference>
<evidence type="ECO:0000313" key="7">
    <source>
        <dbReference type="EMBL" id="MFC3073587.1"/>
    </source>
</evidence>
<keyword evidence="2" id="KW-0813">Transport</keyword>
<proteinExistence type="inferred from homology"/>
<keyword evidence="8" id="KW-1185">Reference proteome</keyword>
<evidence type="ECO:0000256" key="4">
    <source>
        <dbReference type="RuleBase" id="RU003744"/>
    </source>
</evidence>
<evidence type="ECO:0000256" key="3">
    <source>
        <dbReference type="ARBA" id="ARBA00022729"/>
    </source>
</evidence>
<feature type="signal peptide" evidence="5">
    <location>
        <begin position="1"/>
        <end position="23"/>
    </location>
</feature>
<evidence type="ECO:0000256" key="1">
    <source>
        <dbReference type="ARBA" id="ARBA00010333"/>
    </source>
</evidence>
<dbReference type="RefSeq" id="WP_257313375.1">
    <property type="nucleotide sequence ID" value="NZ_JANFDG010000004.1"/>
</dbReference>
<dbReference type="InterPro" id="IPR001638">
    <property type="entry name" value="Solute-binding_3/MltF_N"/>
</dbReference>
<dbReference type="Gene3D" id="3.40.190.10">
    <property type="entry name" value="Periplasmic binding protein-like II"/>
    <property type="match status" value="2"/>
</dbReference>
<feature type="chain" id="PRO_5047224162" evidence="5">
    <location>
        <begin position="24"/>
        <end position="338"/>
    </location>
</feature>
<dbReference type="EMBL" id="JBHRSP010000017">
    <property type="protein sequence ID" value="MFC3073587.1"/>
    <property type="molecule type" value="Genomic_DNA"/>
</dbReference>
<protein>
    <submittedName>
        <fullName evidence="7">Amino acid ABC transporter substrate-binding protein</fullName>
    </submittedName>
</protein>
<name>A0ABV7DF72_9HYPH</name>
<comment type="caution">
    <text evidence="7">The sequence shown here is derived from an EMBL/GenBank/DDBJ whole genome shotgun (WGS) entry which is preliminary data.</text>
</comment>
<reference evidence="8" key="1">
    <citation type="journal article" date="2019" name="Int. J. Syst. Evol. Microbiol.">
        <title>The Global Catalogue of Microorganisms (GCM) 10K type strain sequencing project: providing services to taxonomists for standard genome sequencing and annotation.</title>
        <authorList>
            <consortium name="The Broad Institute Genomics Platform"/>
            <consortium name="The Broad Institute Genome Sequencing Center for Infectious Disease"/>
            <person name="Wu L."/>
            <person name="Ma J."/>
        </authorList>
    </citation>
    <scope>NUCLEOTIDE SEQUENCE [LARGE SCALE GENOMIC DNA]</scope>
    <source>
        <strain evidence="8">KCTC 52677</strain>
    </source>
</reference>
<keyword evidence="3 5" id="KW-0732">Signal</keyword>
<evidence type="ECO:0000313" key="8">
    <source>
        <dbReference type="Proteomes" id="UP001595377"/>
    </source>
</evidence>
<sequence length="338" mass="35686">MRNKLLTSLVACTALLVAHQASAGPTLEKIKARGELVCGVNTGLGGFSVADSAGEWTGFDVDMCKAIAASIFGDASKVRFVPTSEQVRFTALQAGEVDVLTRNSTWTLQRDAGLGLDWAGINFYDGLAFMVPVAAGIADLKSLDGATICMNQGSAAEVDTRNYFTTHGMTYQPLAIENQESLNASFFSGRCDAITADSSNLAAIRTTAEKPEDYVVLPEIISKSPLGPVVRKDDPEFTAIVRWTLNAMVTAEEYGVTSANVDDMKANGSESVKALLGVNPGAGKALGISEDWAYNIVKQIGNYGESFERNVGAGSPLGLPRGANALWSKGGLLYAPPM</sequence>
<dbReference type="InterPro" id="IPR018313">
    <property type="entry name" value="SBP_3_CS"/>
</dbReference>
<dbReference type="CDD" id="cd13692">
    <property type="entry name" value="PBP2_BztA"/>
    <property type="match status" value="1"/>
</dbReference>
<dbReference type="SUPFAM" id="SSF53850">
    <property type="entry name" value="Periplasmic binding protein-like II"/>
    <property type="match status" value="1"/>
</dbReference>
<gene>
    <name evidence="7" type="ORF">ACFOHH_10760</name>
</gene>
<evidence type="ECO:0000259" key="6">
    <source>
        <dbReference type="SMART" id="SM00062"/>
    </source>
</evidence>
<dbReference type="PANTHER" id="PTHR30085">
    <property type="entry name" value="AMINO ACID ABC TRANSPORTER PERMEASE"/>
    <property type="match status" value="1"/>
</dbReference>
<dbReference type="InterPro" id="IPR051455">
    <property type="entry name" value="Bact_solute-bind_prot3"/>
</dbReference>
<dbReference type="PROSITE" id="PS01039">
    <property type="entry name" value="SBP_BACTERIAL_3"/>
    <property type="match status" value="1"/>
</dbReference>
<evidence type="ECO:0000256" key="2">
    <source>
        <dbReference type="ARBA" id="ARBA00022448"/>
    </source>
</evidence>
<dbReference type="PANTHER" id="PTHR30085:SF7">
    <property type="entry name" value="AMINO-ACID ABC TRANSPORTER-BINDING PROTEIN YHDW-RELATED"/>
    <property type="match status" value="1"/>
</dbReference>
<evidence type="ECO:0000256" key="5">
    <source>
        <dbReference type="SAM" id="SignalP"/>
    </source>
</evidence>